<evidence type="ECO:0000313" key="3">
    <source>
        <dbReference type="Proteomes" id="UP001446871"/>
    </source>
</evidence>
<evidence type="ECO:0000256" key="1">
    <source>
        <dbReference type="SAM" id="MobiDB-lite"/>
    </source>
</evidence>
<evidence type="ECO:0000313" key="2">
    <source>
        <dbReference type="EMBL" id="KAK8046215.1"/>
    </source>
</evidence>
<dbReference type="Proteomes" id="UP001446871">
    <property type="component" value="Unassembled WGS sequence"/>
</dbReference>
<accession>A0ABR1THV1</accession>
<reference evidence="2 3" key="1">
    <citation type="submission" date="2023-01" db="EMBL/GenBank/DDBJ databases">
        <title>Analysis of 21 Apiospora genomes using comparative genomics revels a genus with tremendous synthesis potential of carbohydrate active enzymes and secondary metabolites.</title>
        <authorList>
            <person name="Sorensen T."/>
        </authorList>
    </citation>
    <scope>NUCLEOTIDE SEQUENCE [LARGE SCALE GENOMIC DNA]</scope>
    <source>
        <strain evidence="2 3">CBS 83171</strain>
    </source>
</reference>
<feature type="region of interest" description="Disordered" evidence="1">
    <location>
        <begin position="32"/>
        <end position="67"/>
    </location>
</feature>
<sequence>MFFTIHPENNIIEEVSPSSVQSRIKYALKMAANTTKEEHKVSTSDPRSVAHKREDREPGAANEANQDAELRKLMEEVDTVFRGLATTRARRGKASPNGRAKVGAAPIAAGYVNATSGLLPLSPEEMRRSRRVDPLNLSKELKELKESSRPDPSPPNNNETARKGGSASSRTPRRATPRTPPPSCQSSNQSSISRPDQNSPSKGGREEGKRFDALKRREEFLKYEGGVF</sequence>
<comment type="caution">
    <text evidence="2">The sequence shown here is derived from an EMBL/GenBank/DDBJ whole genome shotgun (WGS) entry which is preliminary data.</text>
</comment>
<gene>
    <name evidence="2" type="ORF">PG996_014279</name>
</gene>
<protein>
    <submittedName>
        <fullName evidence="2">Uncharacterized protein</fullName>
    </submittedName>
</protein>
<organism evidence="2 3">
    <name type="scientific">Apiospora saccharicola</name>
    <dbReference type="NCBI Taxonomy" id="335842"/>
    <lineage>
        <taxon>Eukaryota</taxon>
        <taxon>Fungi</taxon>
        <taxon>Dikarya</taxon>
        <taxon>Ascomycota</taxon>
        <taxon>Pezizomycotina</taxon>
        <taxon>Sordariomycetes</taxon>
        <taxon>Xylariomycetidae</taxon>
        <taxon>Amphisphaeriales</taxon>
        <taxon>Apiosporaceae</taxon>
        <taxon>Apiospora</taxon>
    </lineage>
</organism>
<name>A0ABR1THV1_9PEZI</name>
<proteinExistence type="predicted"/>
<feature type="region of interest" description="Disordered" evidence="1">
    <location>
        <begin position="141"/>
        <end position="215"/>
    </location>
</feature>
<dbReference type="EMBL" id="JAQQWM010000009">
    <property type="protein sequence ID" value="KAK8046215.1"/>
    <property type="molecule type" value="Genomic_DNA"/>
</dbReference>
<feature type="compositionally biased region" description="Low complexity" evidence="1">
    <location>
        <begin position="184"/>
        <end position="197"/>
    </location>
</feature>
<keyword evidence="3" id="KW-1185">Reference proteome</keyword>
<feature type="compositionally biased region" description="Basic and acidic residues" evidence="1">
    <location>
        <begin position="203"/>
        <end position="215"/>
    </location>
</feature>